<dbReference type="InterPro" id="IPR050128">
    <property type="entry name" value="Sulfate_adenylyltrnsfr_sub2"/>
</dbReference>
<dbReference type="AlphaFoldDB" id="A0A8X8KBN6"/>
<dbReference type="RefSeq" id="WP_215886037.1">
    <property type="nucleotide sequence ID" value="NZ_CP134225.1"/>
</dbReference>
<dbReference type="EMBL" id="JABBHS010000534">
    <property type="protein sequence ID" value="MBU2724896.1"/>
    <property type="molecule type" value="Genomic_DNA"/>
</dbReference>
<comment type="caution">
    <text evidence="2">The sequence shown here is derived from an EMBL/GenBank/DDBJ whole genome shotgun (WGS) entry which is preliminary data.</text>
</comment>
<organism evidence="2 3">
    <name type="scientific">Acidithiobacillus ferridurans</name>
    <dbReference type="NCBI Taxonomy" id="1232575"/>
    <lineage>
        <taxon>Bacteria</taxon>
        <taxon>Pseudomonadati</taxon>
        <taxon>Pseudomonadota</taxon>
        <taxon>Acidithiobacillia</taxon>
        <taxon>Acidithiobacillales</taxon>
        <taxon>Acidithiobacillaceae</taxon>
        <taxon>Acidithiobacillus</taxon>
    </lineage>
</organism>
<name>A0A8X8KBN6_ACIFI</name>
<dbReference type="InterPro" id="IPR002500">
    <property type="entry name" value="PAPS_reduct_dom"/>
</dbReference>
<proteinExistence type="predicted"/>
<dbReference type="Pfam" id="PF01507">
    <property type="entry name" value="PAPS_reduct"/>
    <property type="match status" value="1"/>
</dbReference>
<feature type="domain" description="Phosphoadenosine phosphosulphate reductase" evidence="1">
    <location>
        <begin position="157"/>
        <end position="236"/>
    </location>
</feature>
<evidence type="ECO:0000313" key="3">
    <source>
        <dbReference type="Proteomes" id="UP000887300"/>
    </source>
</evidence>
<dbReference type="Proteomes" id="UP000887300">
    <property type="component" value="Unassembled WGS sequence"/>
</dbReference>
<protein>
    <submittedName>
        <fullName evidence="2">Phosphoadenosine phosphosulfate reductase family protein</fullName>
    </submittedName>
</protein>
<sequence>MTETTPNFADYEHIIVAFSGGKDSLACLLHVLDLAPEDRHKVELWHHLVDGRGDNFMDWPVTEAYCRAVAVAFGVPIYYSWKEGGFKREMLRQDMPTARTIGETPSGNIQSGGNGPDGTRLKFPQVSANLSVRWCSAYLKIDVAASVLRTDPRFEDSKTLFITGERAEESSARARYAEIEVHRADRRNGRKGRHIDHWRPVHGWSEKQIWKLIETYRVNPHPAYWLGFGRTSCLSCIFGSPNQWATVQRIDPDRIERIAYYEDRFDCTIHRTDTIQDRVAKGTAYRVDDRYAAIAMQDYYDEPVFLDDWKLPAGAFGESCGPT</sequence>
<evidence type="ECO:0000259" key="1">
    <source>
        <dbReference type="Pfam" id="PF01507"/>
    </source>
</evidence>
<dbReference type="PANTHER" id="PTHR43196">
    <property type="entry name" value="SULFATE ADENYLYLTRANSFERASE SUBUNIT 2"/>
    <property type="match status" value="1"/>
</dbReference>
<evidence type="ECO:0000313" key="2">
    <source>
        <dbReference type="EMBL" id="MBU2724896.1"/>
    </source>
</evidence>
<gene>
    <name evidence="2" type="ORF">HF568_17240</name>
</gene>
<dbReference type="GO" id="GO:0003824">
    <property type="term" value="F:catalytic activity"/>
    <property type="evidence" value="ECO:0007669"/>
    <property type="project" value="InterPro"/>
</dbReference>
<reference evidence="2" key="1">
    <citation type="journal article" date="2021" name="ISME J.">
        <title>Genomic evolution of the class Acidithiobacillia: deep-branching Proteobacteria living in extreme acidic conditions.</title>
        <authorList>
            <person name="Moya-Beltran A."/>
            <person name="Beard S."/>
            <person name="Rojas-Villalobos C."/>
            <person name="Issotta F."/>
            <person name="Gallardo Y."/>
            <person name="Ulloa R."/>
            <person name="Giaveno A."/>
            <person name="Degli Esposti M."/>
            <person name="Johnson D.B."/>
            <person name="Quatrini R."/>
        </authorList>
    </citation>
    <scope>NUCLEOTIDE SEQUENCE</scope>
    <source>
        <strain evidence="2">DSM 583</strain>
    </source>
</reference>
<dbReference type="PANTHER" id="PTHR43196:SF2">
    <property type="entry name" value="PHOSPHOADENOSINE PHOSPHOSULFATE REDUCTASE"/>
    <property type="match status" value="1"/>
</dbReference>
<dbReference type="SUPFAM" id="SSF52402">
    <property type="entry name" value="Adenine nucleotide alpha hydrolases-like"/>
    <property type="match status" value="1"/>
</dbReference>
<dbReference type="InterPro" id="IPR014729">
    <property type="entry name" value="Rossmann-like_a/b/a_fold"/>
</dbReference>
<dbReference type="Gene3D" id="3.40.50.620">
    <property type="entry name" value="HUPs"/>
    <property type="match status" value="1"/>
</dbReference>
<accession>A0A8X8KBN6</accession>